<protein>
    <submittedName>
        <fullName evidence="1">Jg9028 protein</fullName>
    </submittedName>
</protein>
<dbReference type="EMBL" id="CAKXAJ010026506">
    <property type="protein sequence ID" value="CAH2269268.1"/>
    <property type="molecule type" value="Genomic_DNA"/>
</dbReference>
<proteinExistence type="predicted"/>
<dbReference type="OrthoDB" id="6479173at2759"/>
<accession>A0A8S4SND6</accession>
<sequence length="169" mass="19330">MWLRFMVLYHALNSFSPSGLLPGPAAKGFVNFEASYYDIPRDLFVKVCKVCEDNMASIPPSAFSAGRIRETQRDMKVSTIKKGTEQTQYFRTKLMELSPLKYNSKYMNSIWGWYNRFSPHNVKKVNDAFTFNEELQQSAANSSIKNEPMITLPGAKLDNVWSINVSQSH</sequence>
<name>A0A8S4SND6_9NEOP</name>
<reference evidence="1" key="1">
    <citation type="submission" date="2022-03" db="EMBL/GenBank/DDBJ databases">
        <authorList>
            <person name="Lindestad O."/>
        </authorList>
    </citation>
    <scope>NUCLEOTIDE SEQUENCE</scope>
</reference>
<evidence type="ECO:0000313" key="1">
    <source>
        <dbReference type="EMBL" id="CAH2269268.1"/>
    </source>
</evidence>
<dbReference type="Proteomes" id="UP000838756">
    <property type="component" value="Unassembled WGS sequence"/>
</dbReference>
<evidence type="ECO:0000313" key="2">
    <source>
        <dbReference type="Proteomes" id="UP000838756"/>
    </source>
</evidence>
<keyword evidence="2" id="KW-1185">Reference proteome</keyword>
<gene>
    <name evidence="1" type="primary">jg9028</name>
    <name evidence="1" type="ORF">PAEG_LOCUS27534</name>
</gene>
<organism evidence="1 2">
    <name type="scientific">Pararge aegeria aegeria</name>
    <dbReference type="NCBI Taxonomy" id="348720"/>
    <lineage>
        <taxon>Eukaryota</taxon>
        <taxon>Metazoa</taxon>
        <taxon>Ecdysozoa</taxon>
        <taxon>Arthropoda</taxon>
        <taxon>Hexapoda</taxon>
        <taxon>Insecta</taxon>
        <taxon>Pterygota</taxon>
        <taxon>Neoptera</taxon>
        <taxon>Endopterygota</taxon>
        <taxon>Lepidoptera</taxon>
        <taxon>Glossata</taxon>
        <taxon>Ditrysia</taxon>
        <taxon>Papilionoidea</taxon>
        <taxon>Nymphalidae</taxon>
        <taxon>Satyrinae</taxon>
        <taxon>Satyrini</taxon>
        <taxon>Parargina</taxon>
        <taxon>Pararge</taxon>
    </lineage>
</organism>
<comment type="caution">
    <text evidence="1">The sequence shown here is derived from an EMBL/GenBank/DDBJ whole genome shotgun (WGS) entry which is preliminary data.</text>
</comment>
<dbReference type="AlphaFoldDB" id="A0A8S4SND6"/>